<sequence length="66" mass="7174">MLPLAAAQSMHTGARGSVDLARGLAWTKSCWVTAFVLAGRSDSQDLSGEEKIGRERRRKNEKGSEV</sequence>
<dbReference type="Proteomes" id="UP000314294">
    <property type="component" value="Unassembled WGS sequence"/>
</dbReference>
<name>A0A4Z2JFX0_9TELE</name>
<accession>A0A4Z2JFX0</accession>
<reference evidence="2 3" key="1">
    <citation type="submission" date="2019-03" db="EMBL/GenBank/DDBJ databases">
        <title>First draft genome of Liparis tanakae, snailfish: a comprehensive survey of snailfish specific genes.</title>
        <authorList>
            <person name="Kim W."/>
            <person name="Song I."/>
            <person name="Jeong J.-H."/>
            <person name="Kim D."/>
            <person name="Kim S."/>
            <person name="Ryu S."/>
            <person name="Song J.Y."/>
            <person name="Lee S.K."/>
        </authorList>
    </citation>
    <scope>NUCLEOTIDE SEQUENCE [LARGE SCALE GENOMIC DNA]</scope>
    <source>
        <tissue evidence="2">Muscle</tissue>
    </source>
</reference>
<keyword evidence="3" id="KW-1185">Reference proteome</keyword>
<dbReference type="AlphaFoldDB" id="A0A4Z2JFX0"/>
<gene>
    <name evidence="2" type="ORF">EYF80_000358</name>
</gene>
<dbReference type="EMBL" id="SRLO01000002">
    <property type="protein sequence ID" value="TNN89070.1"/>
    <property type="molecule type" value="Genomic_DNA"/>
</dbReference>
<organism evidence="2 3">
    <name type="scientific">Liparis tanakae</name>
    <name type="common">Tanaka's snailfish</name>
    <dbReference type="NCBI Taxonomy" id="230148"/>
    <lineage>
        <taxon>Eukaryota</taxon>
        <taxon>Metazoa</taxon>
        <taxon>Chordata</taxon>
        <taxon>Craniata</taxon>
        <taxon>Vertebrata</taxon>
        <taxon>Euteleostomi</taxon>
        <taxon>Actinopterygii</taxon>
        <taxon>Neopterygii</taxon>
        <taxon>Teleostei</taxon>
        <taxon>Neoteleostei</taxon>
        <taxon>Acanthomorphata</taxon>
        <taxon>Eupercaria</taxon>
        <taxon>Perciformes</taxon>
        <taxon>Cottioidei</taxon>
        <taxon>Cottales</taxon>
        <taxon>Liparidae</taxon>
        <taxon>Liparis</taxon>
    </lineage>
</organism>
<evidence type="ECO:0000313" key="2">
    <source>
        <dbReference type="EMBL" id="TNN89070.1"/>
    </source>
</evidence>
<proteinExistence type="predicted"/>
<evidence type="ECO:0000256" key="1">
    <source>
        <dbReference type="SAM" id="MobiDB-lite"/>
    </source>
</evidence>
<feature type="region of interest" description="Disordered" evidence="1">
    <location>
        <begin position="42"/>
        <end position="66"/>
    </location>
</feature>
<protein>
    <submittedName>
        <fullName evidence="2">Uncharacterized protein</fullName>
    </submittedName>
</protein>
<comment type="caution">
    <text evidence="2">The sequence shown here is derived from an EMBL/GenBank/DDBJ whole genome shotgun (WGS) entry which is preliminary data.</text>
</comment>
<evidence type="ECO:0000313" key="3">
    <source>
        <dbReference type="Proteomes" id="UP000314294"/>
    </source>
</evidence>